<evidence type="ECO:0000256" key="1">
    <source>
        <dbReference type="SAM" id="MobiDB-lite"/>
    </source>
</evidence>
<evidence type="ECO:0000313" key="3">
    <source>
        <dbReference type="EMBL" id="MDX8140652.1"/>
    </source>
</evidence>
<dbReference type="InterPro" id="IPR000835">
    <property type="entry name" value="HTH_MarR-typ"/>
</dbReference>
<dbReference type="InterPro" id="IPR036388">
    <property type="entry name" value="WH-like_DNA-bd_sf"/>
</dbReference>
<protein>
    <submittedName>
        <fullName evidence="3">MarR family winged helix-turn-helix transcriptional regulator</fullName>
    </submittedName>
</protein>
<feature type="region of interest" description="Disordered" evidence="1">
    <location>
        <begin position="189"/>
        <end position="215"/>
    </location>
</feature>
<dbReference type="Pfam" id="PF12802">
    <property type="entry name" value="MarR_2"/>
    <property type="match status" value="1"/>
</dbReference>
<dbReference type="SMART" id="SM00347">
    <property type="entry name" value="HTH_MARR"/>
    <property type="match status" value="1"/>
</dbReference>
<dbReference type="Proteomes" id="UP001285352">
    <property type="component" value="Unassembled WGS sequence"/>
</dbReference>
<keyword evidence="4" id="KW-1185">Reference proteome</keyword>
<organism evidence="3 4">
    <name type="scientific">Lentzea sokolovensis</name>
    <dbReference type="NCBI Taxonomy" id="3095429"/>
    <lineage>
        <taxon>Bacteria</taxon>
        <taxon>Bacillati</taxon>
        <taxon>Actinomycetota</taxon>
        <taxon>Actinomycetes</taxon>
        <taxon>Pseudonocardiales</taxon>
        <taxon>Pseudonocardiaceae</taxon>
        <taxon>Lentzea</taxon>
    </lineage>
</organism>
<reference evidence="3 4" key="2">
    <citation type="submission" date="2023-11" db="EMBL/GenBank/DDBJ databases">
        <authorList>
            <person name="Lara A.C."/>
            <person name="Chronakova A."/>
        </authorList>
    </citation>
    <scope>NUCLEOTIDE SEQUENCE [LARGE SCALE GENOMIC DNA]</scope>
    <source>
        <strain evidence="3 4">BCCO 10_0061</strain>
    </source>
</reference>
<feature type="domain" description="HTH marR-type" evidence="2">
    <location>
        <begin position="31"/>
        <end position="131"/>
    </location>
</feature>
<comment type="caution">
    <text evidence="3">The sequence shown here is derived from an EMBL/GenBank/DDBJ whole genome shotgun (WGS) entry which is preliminary data.</text>
</comment>
<proteinExistence type="predicted"/>
<dbReference type="InterPro" id="IPR039422">
    <property type="entry name" value="MarR/SlyA-like"/>
</dbReference>
<evidence type="ECO:0000313" key="4">
    <source>
        <dbReference type="Proteomes" id="UP001285352"/>
    </source>
</evidence>
<evidence type="ECO:0000259" key="2">
    <source>
        <dbReference type="SMART" id="SM00347"/>
    </source>
</evidence>
<dbReference type="PANTHER" id="PTHR33164">
    <property type="entry name" value="TRANSCRIPTIONAL REGULATOR, MARR FAMILY"/>
    <property type="match status" value="1"/>
</dbReference>
<dbReference type="Gene3D" id="1.10.10.10">
    <property type="entry name" value="Winged helix-like DNA-binding domain superfamily/Winged helix DNA-binding domain"/>
    <property type="match status" value="1"/>
</dbReference>
<dbReference type="SUPFAM" id="SSF46785">
    <property type="entry name" value="Winged helix' DNA-binding domain"/>
    <property type="match status" value="1"/>
</dbReference>
<name>A0ABU4UME1_9PSEU</name>
<feature type="compositionally biased region" description="Basic residues" evidence="1">
    <location>
        <begin position="205"/>
        <end position="215"/>
    </location>
</feature>
<dbReference type="EMBL" id="JAXAVU010000001">
    <property type="protein sequence ID" value="MDX8140652.1"/>
    <property type="molecule type" value="Genomic_DNA"/>
</dbReference>
<dbReference type="InterPro" id="IPR036390">
    <property type="entry name" value="WH_DNA-bd_sf"/>
</dbReference>
<gene>
    <name evidence="3" type="ORF">SK854_00900</name>
</gene>
<dbReference type="PANTHER" id="PTHR33164:SF43">
    <property type="entry name" value="HTH-TYPE TRANSCRIPTIONAL REPRESSOR YETL"/>
    <property type="match status" value="1"/>
</dbReference>
<reference evidence="3 4" key="1">
    <citation type="submission" date="2023-11" db="EMBL/GenBank/DDBJ databases">
        <title>Lentzea sokolovensis, sp. nov., Lentzea kristufkii, sp. nov., and Lentzea miocenensis, sp. nov., rare actinobacteria from Sokolov Coal Basin, Miocene lacustrine sediment, Czech Republic.</title>
        <authorList>
            <person name="Lara A."/>
            <person name="Kotroba L."/>
            <person name="Nouioui I."/>
            <person name="Neumann-Schaal M."/>
            <person name="Mast Y."/>
            <person name="Chronakova A."/>
        </authorList>
    </citation>
    <scope>NUCLEOTIDE SEQUENCE [LARGE SCALE GENOMIC DNA]</scope>
    <source>
        <strain evidence="3 4">BCCO 10_0061</strain>
    </source>
</reference>
<accession>A0ABU4UME1</accession>
<dbReference type="RefSeq" id="WP_319973008.1">
    <property type="nucleotide sequence ID" value="NZ_JAXAVU010000001.1"/>
</dbReference>
<sequence>MTDTDGTAGLDRRLADALERLGHGMRSLAQRTAREHGLSPLQQQAVLALARHPQTRREVAALAAEFDVTTPTMSDAVTALERKELVTRSPGADGRRRSLTLTDAGQEVARGLSSWDDPLTDALAGIPEADRATTLHTLLRVIADLQRASVVSVTRMCTTCRFFGRDEHPDPAVPHHCHLLRTPLPLAGLRTDCPEHEPEPSHSPAGRRKQRTSAQ</sequence>